<dbReference type="AlphaFoldDB" id="A0A0A0B955"/>
<dbReference type="PRINTS" id="PR00598">
    <property type="entry name" value="HTHMARR"/>
</dbReference>
<dbReference type="GO" id="GO:0003700">
    <property type="term" value="F:DNA-binding transcription factor activity"/>
    <property type="evidence" value="ECO:0007669"/>
    <property type="project" value="InterPro"/>
</dbReference>
<proteinExistence type="predicted"/>
<protein>
    <submittedName>
        <fullName evidence="6">MarR family transcriptional regulator</fullName>
    </submittedName>
</protein>
<evidence type="ECO:0000313" key="7">
    <source>
        <dbReference type="Proteomes" id="UP000029833"/>
    </source>
</evidence>
<dbReference type="InterPro" id="IPR011991">
    <property type="entry name" value="ArsR-like_HTH"/>
</dbReference>
<reference evidence="6 7" key="1">
    <citation type="submission" date="2013-10" db="EMBL/GenBank/DDBJ databases">
        <authorList>
            <person name="Wang G."/>
            <person name="Zhuang W."/>
        </authorList>
    </citation>
    <scope>NUCLEOTIDE SEQUENCE [LARGE SCALE GENOMIC DNA]</scope>
    <source>
        <strain evidence="6 7">DSM 20118</strain>
    </source>
</reference>
<dbReference type="PANTHER" id="PTHR33164">
    <property type="entry name" value="TRANSCRIPTIONAL REGULATOR, MARR FAMILY"/>
    <property type="match status" value="1"/>
</dbReference>
<dbReference type="GO" id="GO:0006950">
    <property type="term" value="P:response to stress"/>
    <property type="evidence" value="ECO:0007669"/>
    <property type="project" value="TreeGrafter"/>
</dbReference>
<dbReference type="InterPro" id="IPR036390">
    <property type="entry name" value="WH_DNA-bd_sf"/>
</dbReference>
<dbReference type="Pfam" id="PF12802">
    <property type="entry name" value="MarR_2"/>
    <property type="match status" value="1"/>
</dbReference>
<dbReference type="InterPro" id="IPR023187">
    <property type="entry name" value="Tscrpt_reg_MarR-type_CS"/>
</dbReference>
<dbReference type="SUPFAM" id="SSF46785">
    <property type="entry name" value="Winged helix' DNA-binding domain"/>
    <property type="match status" value="1"/>
</dbReference>
<dbReference type="PANTHER" id="PTHR33164:SF64">
    <property type="entry name" value="TRANSCRIPTIONAL REGULATOR SLYA"/>
    <property type="match status" value="1"/>
</dbReference>
<dbReference type="PROSITE" id="PS01117">
    <property type="entry name" value="HTH_MARR_1"/>
    <property type="match status" value="1"/>
</dbReference>
<keyword evidence="7" id="KW-1185">Reference proteome</keyword>
<evidence type="ECO:0000256" key="2">
    <source>
        <dbReference type="ARBA" id="ARBA00023125"/>
    </source>
</evidence>
<dbReference type="SMART" id="SM00347">
    <property type="entry name" value="HTH_MARR"/>
    <property type="match status" value="1"/>
</dbReference>
<dbReference type="GO" id="GO:0003677">
    <property type="term" value="F:DNA binding"/>
    <property type="evidence" value="ECO:0007669"/>
    <property type="project" value="UniProtKB-KW"/>
</dbReference>
<dbReference type="Gene3D" id="1.10.10.10">
    <property type="entry name" value="Winged helix-like DNA-binding domain superfamily/Winged helix DNA-binding domain"/>
    <property type="match status" value="1"/>
</dbReference>
<dbReference type="InterPro" id="IPR000835">
    <property type="entry name" value="HTH_MarR-typ"/>
</dbReference>
<keyword evidence="3" id="KW-0804">Transcription</keyword>
<keyword evidence="2" id="KW-0238">DNA-binding</keyword>
<dbReference type="STRING" id="1408250.Q760_17330"/>
<evidence type="ECO:0000256" key="4">
    <source>
        <dbReference type="SAM" id="MobiDB-lite"/>
    </source>
</evidence>
<feature type="compositionally biased region" description="Low complexity" evidence="4">
    <location>
        <begin position="154"/>
        <end position="164"/>
    </location>
</feature>
<feature type="domain" description="HTH marR-type" evidence="5">
    <location>
        <begin position="22"/>
        <end position="152"/>
    </location>
</feature>
<evidence type="ECO:0000259" key="5">
    <source>
        <dbReference type="PROSITE" id="PS50995"/>
    </source>
</evidence>
<keyword evidence="1" id="KW-0805">Transcription regulation</keyword>
<dbReference type="InterPro" id="IPR036388">
    <property type="entry name" value="WH-like_DNA-bd_sf"/>
</dbReference>
<name>A0A0A0B955_9CELL</name>
<sequence length="185" mass="20109">MGDDAHEPASPWARMASDDPMHWPVGRLLSAAARRVEREWNAHLAGWDLNHASLPVLVLLAHEPRSQRELADACSVTEQTMSRILARMERTGYVTRAPHATDRRKVVLAITDAGREVAVKASDRRPADAMTTRGLTPEQVEQLRALLAVVARPATGTADDAPVGRPDDGDDDAPGDVCPVEDRTA</sequence>
<gene>
    <name evidence="6" type="ORF">Q760_17330</name>
</gene>
<evidence type="ECO:0000256" key="1">
    <source>
        <dbReference type="ARBA" id="ARBA00023015"/>
    </source>
</evidence>
<organism evidence="6 7">
    <name type="scientific">Cellulomonas cellasea DSM 20118</name>
    <dbReference type="NCBI Taxonomy" id="1408250"/>
    <lineage>
        <taxon>Bacteria</taxon>
        <taxon>Bacillati</taxon>
        <taxon>Actinomycetota</taxon>
        <taxon>Actinomycetes</taxon>
        <taxon>Micrococcales</taxon>
        <taxon>Cellulomonadaceae</taxon>
        <taxon>Cellulomonas</taxon>
    </lineage>
</organism>
<evidence type="ECO:0000313" key="6">
    <source>
        <dbReference type="EMBL" id="KGM01791.1"/>
    </source>
</evidence>
<dbReference type="EMBL" id="AXNT01000083">
    <property type="protein sequence ID" value="KGM01791.1"/>
    <property type="molecule type" value="Genomic_DNA"/>
</dbReference>
<comment type="caution">
    <text evidence="6">The sequence shown here is derived from an EMBL/GenBank/DDBJ whole genome shotgun (WGS) entry which is preliminary data.</text>
</comment>
<feature type="region of interest" description="Disordered" evidence="4">
    <location>
        <begin position="154"/>
        <end position="185"/>
    </location>
</feature>
<evidence type="ECO:0000256" key="3">
    <source>
        <dbReference type="ARBA" id="ARBA00023163"/>
    </source>
</evidence>
<dbReference type="Proteomes" id="UP000029833">
    <property type="component" value="Unassembled WGS sequence"/>
</dbReference>
<dbReference type="InterPro" id="IPR039422">
    <property type="entry name" value="MarR/SlyA-like"/>
</dbReference>
<accession>A0A0A0B955</accession>
<dbReference type="PROSITE" id="PS50995">
    <property type="entry name" value="HTH_MARR_2"/>
    <property type="match status" value="1"/>
</dbReference>
<dbReference type="CDD" id="cd00090">
    <property type="entry name" value="HTH_ARSR"/>
    <property type="match status" value="1"/>
</dbReference>
<dbReference type="RefSeq" id="WP_246056603.1">
    <property type="nucleotide sequence ID" value="NZ_AXNT01000083.1"/>
</dbReference>